<dbReference type="EMBL" id="JBHSDR010000006">
    <property type="protein sequence ID" value="MFC4295401.1"/>
    <property type="molecule type" value="Genomic_DNA"/>
</dbReference>
<proteinExistence type="predicted"/>
<evidence type="ECO:0000313" key="1">
    <source>
        <dbReference type="EMBL" id="MFC4295401.1"/>
    </source>
</evidence>
<sequence length="160" mass="16986">MIAALLLLAAGPQDAAYQSARKIAEHGMLATVGPLMAVKETEELVLAHPELTPAEKAKLHEVAREQEELARRKMMDAEASAYVAHMSAADLKALAAWVDSPLAHRQRTALPQIVMSTMQTLGTIDFKGSVTKAYCAKTGKLCPEAPASPAAPTADETAKP</sequence>
<keyword evidence="2" id="KW-1185">Reference proteome</keyword>
<comment type="caution">
    <text evidence="1">The sequence shown here is derived from an EMBL/GenBank/DDBJ whole genome shotgun (WGS) entry which is preliminary data.</text>
</comment>
<protein>
    <recommendedName>
        <fullName evidence="3">DUF2059 domain-containing protein</fullName>
    </recommendedName>
</protein>
<evidence type="ECO:0000313" key="2">
    <source>
        <dbReference type="Proteomes" id="UP001595828"/>
    </source>
</evidence>
<accession>A0ABV8RPU2</accession>
<dbReference type="Proteomes" id="UP001595828">
    <property type="component" value="Unassembled WGS sequence"/>
</dbReference>
<evidence type="ECO:0008006" key="3">
    <source>
        <dbReference type="Google" id="ProtNLM"/>
    </source>
</evidence>
<dbReference type="RefSeq" id="WP_379538877.1">
    <property type="nucleotide sequence ID" value="NZ_JBHSDR010000006.1"/>
</dbReference>
<gene>
    <name evidence="1" type="ORF">ACFO0A_10085</name>
</gene>
<name>A0ABV8RPU2_9SPHN</name>
<organism evidence="1 2">
    <name type="scientific">Novosphingobium tardum</name>
    <dbReference type="NCBI Taxonomy" id="1538021"/>
    <lineage>
        <taxon>Bacteria</taxon>
        <taxon>Pseudomonadati</taxon>
        <taxon>Pseudomonadota</taxon>
        <taxon>Alphaproteobacteria</taxon>
        <taxon>Sphingomonadales</taxon>
        <taxon>Sphingomonadaceae</taxon>
        <taxon>Novosphingobium</taxon>
    </lineage>
</organism>
<reference evidence="2" key="1">
    <citation type="journal article" date="2019" name="Int. J. Syst. Evol. Microbiol.">
        <title>The Global Catalogue of Microorganisms (GCM) 10K type strain sequencing project: providing services to taxonomists for standard genome sequencing and annotation.</title>
        <authorList>
            <consortium name="The Broad Institute Genomics Platform"/>
            <consortium name="The Broad Institute Genome Sequencing Center for Infectious Disease"/>
            <person name="Wu L."/>
            <person name="Ma J."/>
        </authorList>
    </citation>
    <scope>NUCLEOTIDE SEQUENCE [LARGE SCALE GENOMIC DNA]</scope>
    <source>
        <strain evidence="2">CGMCC 1.12989</strain>
    </source>
</reference>